<evidence type="ECO:0000313" key="2">
    <source>
        <dbReference type="Proteomes" id="UP000199052"/>
    </source>
</evidence>
<dbReference type="EMBL" id="FOOI01000001">
    <property type="protein sequence ID" value="SFF69119.1"/>
    <property type="molecule type" value="Genomic_DNA"/>
</dbReference>
<proteinExistence type="predicted"/>
<accession>A0A1I2KS61</accession>
<gene>
    <name evidence="1" type="ORF">SAMN05421678_101451</name>
</gene>
<name>A0A1I2KS61_9ACTN</name>
<dbReference type="STRING" id="504797.SAMN05421678_101451"/>
<sequence length="123" mass="13680">MAMGSEEHPGPPSESYYEKEFAELRRLADDPGRERLLRRSLDILAGDRSRPVLRDFAEDVRHGRMGLAEAAASSAYTEEFTTHVRGFLDWYTQLSDDERGAQAAAGEACLASLTENDDLEEAS</sequence>
<dbReference type="AlphaFoldDB" id="A0A1I2KS61"/>
<dbReference type="Proteomes" id="UP000199052">
    <property type="component" value="Unassembled WGS sequence"/>
</dbReference>
<protein>
    <recommendedName>
        <fullName evidence="3">TipAS antibiotic-recognition domain-containing protein</fullName>
    </recommendedName>
</protein>
<organism evidence="1 2">
    <name type="scientific">Actinopolymorpha cephalotaxi</name>
    <dbReference type="NCBI Taxonomy" id="504797"/>
    <lineage>
        <taxon>Bacteria</taxon>
        <taxon>Bacillati</taxon>
        <taxon>Actinomycetota</taxon>
        <taxon>Actinomycetes</taxon>
        <taxon>Propionibacteriales</taxon>
        <taxon>Actinopolymorphaceae</taxon>
        <taxon>Actinopolymorpha</taxon>
    </lineage>
</organism>
<reference evidence="1 2" key="1">
    <citation type="submission" date="2016-10" db="EMBL/GenBank/DDBJ databases">
        <authorList>
            <person name="de Groot N.N."/>
        </authorList>
    </citation>
    <scope>NUCLEOTIDE SEQUENCE [LARGE SCALE GENOMIC DNA]</scope>
    <source>
        <strain evidence="1 2">CPCC 202808</strain>
    </source>
</reference>
<evidence type="ECO:0008006" key="3">
    <source>
        <dbReference type="Google" id="ProtNLM"/>
    </source>
</evidence>
<evidence type="ECO:0000313" key="1">
    <source>
        <dbReference type="EMBL" id="SFF69119.1"/>
    </source>
</evidence>